<keyword evidence="9" id="KW-1185">Reference proteome</keyword>
<dbReference type="STRING" id="1209989.TepRe1_0474"/>
<dbReference type="InterPro" id="IPR027417">
    <property type="entry name" value="P-loop_NTPase"/>
</dbReference>
<dbReference type="EC" id="3.6.3.17" evidence="8"/>
<dbReference type="PROSITE" id="PS50893">
    <property type="entry name" value="ABC_TRANSPORTER_2"/>
    <property type="match status" value="2"/>
</dbReference>
<feature type="domain" description="ABC transporter" evidence="7">
    <location>
        <begin position="6"/>
        <end position="241"/>
    </location>
</feature>
<keyword evidence="4" id="KW-0067">ATP-binding</keyword>
<dbReference type="EMBL" id="HF563609">
    <property type="protein sequence ID" value="CDI40403.1"/>
    <property type="molecule type" value="Genomic_DNA"/>
</dbReference>
<dbReference type="RefSeq" id="WP_013777595.1">
    <property type="nucleotide sequence ID" value="NC_015519.1"/>
</dbReference>
<dbReference type="PANTHER" id="PTHR43790:SF3">
    <property type="entry name" value="D-ALLOSE IMPORT ATP-BINDING PROTEIN ALSA-RELATED"/>
    <property type="match status" value="1"/>
</dbReference>
<dbReference type="HOGENOM" id="CLU_000604_92_3_9"/>
<dbReference type="PANTHER" id="PTHR43790">
    <property type="entry name" value="CARBOHYDRATE TRANSPORT ATP-BINDING PROTEIN MG119-RELATED"/>
    <property type="match status" value="1"/>
</dbReference>
<evidence type="ECO:0000259" key="7">
    <source>
        <dbReference type="PROSITE" id="PS50893"/>
    </source>
</evidence>
<keyword evidence="5" id="KW-1278">Translocase</keyword>
<keyword evidence="3" id="KW-0547">Nucleotide-binding</keyword>
<dbReference type="KEGG" id="tae:TepiRe1_0522"/>
<evidence type="ECO:0000256" key="3">
    <source>
        <dbReference type="ARBA" id="ARBA00022741"/>
    </source>
</evidence>
<name>F4LV97_TEPAE</name>
<evidence type="ECO:0000313" key="8">
    <source>
        <dbReference type="EMBL" id="CDI40403.1"/>
    </source>
</evidence>
<dbReference type="GO" id="GO:0016887">
    <property type="term" value="F:ATP hydrolysis activity"/>
    <property type="evidence" value="ECO:0007669"/>
    <property type="project" value="InterPro"/>
</dbReference>
<protein>
    <submittedName>
        <fullName evidence="8">Monosaccharide-transporting ATPase</fullName>
        <ecNumber evidence="8">3.6.3.17</ecNumber>
    </submittedName>
</protein>
<keyword evidence="6" id="KW-0472">Membrane</keyword>
<organism evidence="8 9">
    <name type="scientific">Tepidanaerobacter acetatoxydans (strain DSM 21804 / JCM 16047 / Re1)</name>
    <dbReference type="NCBI Taxonomy" id="1209989"/>
    <lineage>
        <taxon>Bacteria</taxon>
        <taxon>Bacillati</taxon>
        <taxon>Bacillota</taxon>
        <taxon>Clostridia</taxon>
        <taxon>Thermosediminibacterales</taxon>
        <taxon>Tepidanaerobacteraceae</taxon>
        <taxon>Tepidanaerobacter</taxon>
    </lineage>
</organism>
<evidence type="ECO:0000256" key="6">
    <source>
        <dbReference type="ARBA" id="ARBA00023136"/>
    </source>
</evidence>
<keyword evidence="1" id="KW-0813">Transport</keyword>
<dbReference type="Pfam" id="PF00005">
    <property type="entry name" value="ABC_tran"/>
    <property type="match status" value="1"/>
</dbReference>
<dbReference type="KEGG" id="tep:TepRe1_0474"/>
<dbReference type="OrthoDB" id="2078674at2"/>
<dbReference type="SUPFAM" id="SSF52540">
    <property type="entry name" value="P-loop containing nucleoside triphosphate hydrolases"/>
    <property type="match status" value="2"/>
</dbReference>
<evidence type="ECO:0000256" key="2">
    <source>
        <dbReference type="ARBA" id="ARBA00022475"/>
    </source>
</evidence>
<evidence type="ECO:0000256" key="1">
    <source>
        <dbReference type="ARBA" id="ARBA00022448"/>
    </source>
</evidence>
<gene>
    <name evidence="8" type="ordered locus">TEPIRE1_0522</name>
</gene>
<dbReference type="Gene3D" id="3.40.50.300">
    <property type="entry name" value="P-loop containing nucleotide triphosphate hydrolases"/>
    <property type="match status" value="2"/>
</dbReference>
<dbReference type="GO" id="GO:0005524">
    <property type="term" value="F:ATP binding"/>
    <property type="evidence" value="ECO:0007669"/>
    <property type="project" value="UniProtKB-KW"/>
</dbReference>
<dbReference type="InterPro" id="IPR050107">
    <property type="entry name" value="ABC_carbohydrate_import_ATPase"/>
</dbReference>
<reference evidence="9" key="1">
    <citation type="journal article" date="2013" name="Genome Announc.">
        <title>First genome sequence of a syntrophic acetate-oxidizing bacterium, Tepidanaerobacter acetatoxydans strain Re1.</title>
        <authorList>
            <person name="Manzoor S."/>
            <person name="Bongcam-Rudloff E."/>
            <person name="Schnurer A."/>
            <person name="Muller B."/>
        </authorList>
    </citation>
    <scope>NUCLEOTIDE SEQUENCE [LARGE SCALE GENOMIC DNA]</scope>
    <source>
        <strain evidence="9">Re1</strain>
    </source>
</reference>
<evidence type="ECO:0000256" key="5">
    <source>
        <dbReference type="ARBA" id="ARBA00022967"/>
    </source>
</evidence>
<dbReference type="InterPro" id="IPR003439">
    <property type="entry name" value="ABC_transporter-like_ATP-bd"/>
</dbReference>
<evidence type="ECO:0000256" key="4">
    <source>
        <dbReference type="ARBA" id="ARBA00022840"/>
    </source>
</evidence>
<sequence length="483" mass="55847">MKEEVFRMERVTKITDGVTFLDNFSMHVFKGEIMGLVCVNAHGKEALIKLLCQNTPIHYGHIYFQEKLVNSYQHSGMDMNPVSIIEKQSRLVEDLTVADNVFVMRRGFKKYVINPKVLNTQFSLFAKELDIQIDGEELVSHLSFFEKCVVEIIKAVVSNVKLIVLRDISNFISAVDLKKIHDILRYYSKQGISFLYICNHHEEAFKICDRVSLMENGRLLKVLNKSEFRDEMIEPYTLDFSHVGSAIASRSSSKGMLKFQNVCTEYISDMSFTIEKGECVAFLDINNTTLTDIIKLINGEIEPKSGTIFLDGDNYIEKIAKLNKKVCFIQENPIQTMLFYERSYLDNLCFLLDRKLSNHFWRSKSVKNSIIQEYEPLLGEDIYADDIRNLTPKSLYNLVYYRVHLYNPKVVFCMQPFSGADMYLRHHVIQLIDQLRKKGITVVILAVSISDCLTVADRLIVVEQGKLRDKYDSEKFPLFRASQ</sequence>
<keyword evidence="8" id="KW-0378">Hydrolase</keyword>
<dbReference type="eggNOG" id="COG1129">
    <property type="taxonomic scope" value="Bacteria"/>
</dbReference>
<keyword evidence="2" id="KW-1003">Cell membrane</keyword>
<accession>F4LV97</accession>
<feature type="domain" description="ABC transporter" evidence="7">
    <location>
        <begin position="251"/>
        <end position="483"/>
    </location>
</feature>
<proteinExistence type="predicted"/>
<dbReference type="Proteomes" id="UP000010802">
    <property type="component" value="Chromosome"/>
</dbReference>
<dbReference type="AlphaFoldDB" id="F4LV97"/>
<evidence type="ECO:0000313" key="9">
    <source>
        <dbReference type="Proteomes" id="UP000010802"/>
    </source>
</evidence>